<dbReference type="PANTHER" id="PTHR45935:SF15">
    <property type="entry name" value="SCAN BOX DOMAIN-CONTAINING PROTEIN"/>
    <property type="match status" value="1"/>
</dbReference>
<keyword evidence="1" id="KW-0539">Nucleus</keyword>
<feature type="region of interest" description="Disordered" evidence="2">
    <location>
        <begin position="1"/>
        <end position="53"/>
    </location>
</feature>
<evidence type="ECO:0000259" key="3">
    <source>
        <dbReference type="PROSITE" id="PS50804"/>
    </source>
</evidence>
<dbReference type="Proteomes" id="UP000694393">
    <property type="component" value="Unplaced"/>
</dbReference>
<evidence type="ECO:0000256" key="2">
    <source>
        <dbReference type="SAM" id="MobiDB-lite"/>
    </source>
</evidence>
<evidence type="ECO:0000313" key="4">
    <source>
        <dbReference type="Ensembl" id="ENSPCEP00000017025.1"/>
    </source>
</evidence>
<reference evidence="4" key="1">
    <citation type="submission" date="2025-08" db="UniProtKB">
        <authorList>
            <consortium name="Ensembl"/>
        </authorList>
    </citation>
    <scope>IDENTIFICATION</scope>
</reference>
<dbReference type="InterPro" id="IPR003309">
    <property type="entry name" value="SCAN_dom"/>
</dbReference>
<dbReference type="SUPFAM" id="SSF47353">
    <property type="entry name" value="Retrovirus capsid dimerization domain-like"/>
    <property type="match status" value="1"/>
</dbReference>
<dbReference type="Ensembl" id="ENSPCET00000017624.1">
    <property type="protein sequence ID" value="ENSPCEP00000017025.1"/>
    <property type="gene ID" value="ENSPCEG00000013381.1"/>
</dbReference>
<name>A0A8C8SAS4_9SAUR</name>
<evidence type="ECO:0000313" key="5">
    <source>
        <dbReference type="Proteomes" id="UP000694393"/>
    </source>
</evidence>
<reference evidence="4" key="2">
    <citation type="submission" date="2025-09" db="UniProtKB">
        <authorList>
            <consortium name="Ensembl"/>
        </authorList>
    </citation>
    <scope>IDENTIFICATION</scope>
</reference>
<dbReference type="Gene3D" id="1.10.4020.10">
    <property type="entry name" value="DNA breaking-rejoining enzymes"/>
    <property type="match status" value="1"/>
</dbReference>
<accession>A0A8C8SAS4</accession>
<dbReference type="Pfam" id="PF02023">
    <property type="entry name" value="SCAN"/>
    <property type="match status" value="1"/>
</dbReference>
<feature type="domain" description="SCAN box" evidence="3">
    <location>
        <begin position="74"/>
        <end position="134"/>
    </location>
</feature>
<proteinExistence type="predicted"/>
<dbReference type="PROSITE" id="PS50804">
    <property type="entry name" value="SCAN_BOX"/>
    <property type="match status" value="1"/>
</dbReference>
<dbReference type="PANTHER" id="PTHR45935">
    <property type="entry name" value="PROTEIN ZBED8-RELATED"/>
    <property type="match status" value="1"/>
</dbReference>
<dbReference type="InterPro" id="IPR050916">
    <property type="entry name" value="SCAN-C2H2_zinc_finger"/>
</dbReference>
<keyword evidence="5" id="KW-1185">Reference proteome</keyword>
<sequence>VQKKGNPLTANSPEAPAGGALHARPGHGTFTRGGECGQLAPRLKGGPPPRRTVVETCHPRAILDTLDINPETFRRRFRGKEYQQSTRPRALAQELKDACCRWLQPDQHSKAELIDQIVMEQFLHVIPSRGRTWVMSIGGYRFIL</sequence>
<evidence type="ECO:0000256" key="1">
    <source>
        <dbReference type="ARBA" id="ARBA00023242"/>
    </source>
</evidence>
<dbReference type="AlphaFoldDB" id="A0A8C8SAS4"/>
<organism evidence="4 5">
    <name type="scientific">Pelusios castaneus</name>
    <name type="common">West African mud turtle</name>
    <dbReference type="NCBI Taxonomy" id="367368"/>
    <lineage>
        <taxon>Eukaryota</taxon>
        <taxon>Metazoa</taxon>
        <taxon>Chordata</taxon>
        <taxon>Craniata</taxon>
        <taxon>Vertebrata</taxon>
        <taxon>Euteleostomi</taxon>
        <taxon>Archelosauria</taxon>
        <taxon>Testudinata</taxon>
        <taxon>Testudines</taxon>
        <taxon>Pleurodira</taxon>
        <taxon>Pelomedusidae</taxon>
        <taxon>Pelusios</taxon>
    </lineage>
</organism>
<dbReference type="InterPro" id="IPR038269">
    <property type="entry name" value="SCAN_sf"/>
</dbReference>
<dbReference type="SMART" id="SM00431">
    <property type="entry name" value="SCAN"/>
    <property type="match status" value="1"/>
</dbReference>
<protein>
    <recommendedName>
        <fullName evidence="3">SCAN box domain-containing protein</fullName>
    </recommendedName>
</protein>